<evidence type="ECO:0000256" key="4">
    <source>
        <dbReference type="ARBA" id="ARBA00022679"/>
    </source>
</evidence>
<feature type="transmembrane region" description="Helical" evidence="8">
    <location>
        <begin position="415"/>
        <end position="435"/>
    </location>
</feature>
<sequence length="651" mass="74496">MGRPNYYTIFSFLLFSIALSGQIQDFDKNEPYKRVFVDTDNFGESYLELLKYAYLKVKDNDTLQFSMLNDLAYYWHTRNLTKALELTQEGLNLTALKEDELWYGRFQITQGAILLRMEKLDSAQIVLESAKKKVLTRDLAFLNTQLGYVYERRGQLDIAADYAMESLKLGNLSNDRKAIALAYSDLSNIFWKQSKYIKGLEYGLKSIEIFEERGINDLDYDFTLYVVGNNYMDLNKFDDALKYYDHAKSIGERYGFYNNLSDIYISLVELYCHQNNFEAAENAGNNAIKYAQLLENTFLLMRAYLSVGKSQNLQGKYSAAILSLQKSIEVATVNFGDDYYLSQAYETLGMAFAENHNYMEAYKAFSEYDKLKKKVFTAEADQRIALLQTEFDVAQKENTILLQQTKIKKQNTNQILTSVIMGLLIFLLILGFVAIRNNRKKNVLLQVQNEEKEFLIKEIHHRVKNNLEVVSSLLSLQTAQISDAKIKDTMCQIQNRIQSMSMIHQNLYHGKKLTSIGMRTYFKNLASYVLDSYGASNRIAMVYKMKDIELNVDIATPIGLIVNELITNSLKYAFPENAAGTITIELVENTFLLELKVTDNGVGYSVEDKKKGTGFGTQLVRLLTQQLDGKMVLKNSAGTSVAFEFQHHKAA</sequence>
<evidence type="ECO:0000313" key="10">
    <source>
        <dbReference type="EMBL" id="GGW40405.1"/>
    </source>
</evidence>
<keyword evidence="11" id="KW-1185">Reference proteome</keyword>
<evidence type="ECO:0000256" key="2">
    <source>
        <dbReference type="ARBA" id="ARBA00012438"/>
    </source>
</evidence>
<keyword evidence="3" id="KW-0597">Phosphoprotein</keyword>
<evidence type="ECO:0000313" key="11">
    <source>
        <dbReference type="Proteomes" id="UP000634668"/>
    </source>
</evidence>
<evidence type="ECO:0000256" key="3">
    <source>
        <dbReference type="ARBA" id="ARBA00022553"/>
    </source>
</evidence>
<name>A0A918MMC1_9FLAO</name>
<gene>
    <name evidence="10" type="ORF">GCM10007383_26400</name>
</gene>
<keyword evidence="6" id="KW-0418">Kinase</keyword>
<keyword evidence="4" id="KW-0808">Transferase</keyword>
<dbReference type="Pfam" id="PF07568">
    <property type="entry name" value="HisKA_2"/>
    <property type="match status" value="1"/>
</dbReference>
<dbReference type="Gene3D" id="3.30.450.20">
    <property type="entry name" value="PAS domain"/>
    <property type="match status" value="1"/>
</dbReference>
<keyword evidence="8" id="KW-0812">Transmembrane</keyword>
<evidence type="ECO:0000256" key="1">
    <source>
        <dbReference type="ARBA" id="ARBA00000085"/>
    </source>
</evidence>
<comment type="catalytic activity">
    <reaction evidence="1">
        <text>ATP + protein L-histidine = ADP + protein N-phospho-L-histidine.</text>
        <dbReference type="EC" id="2.7.13.3"/>
    </reaction>
</comment>
<evidence type="ECO:0000259" key="9">
    <source>
        <dbReference type="PROSITE" id="PS50109"/>
    </source>
</evidence>
<dbReference type="InterPro" id="IPR005467">
    <property type="entry name" value="His_kinase_dom"/>
</dbReference>
<feature type="domain" description="Histidine kinase" evidence="9">
    <location>
        <begin position="458"/>
        <end position="649"/>
    </location>
</feature>
<dbReference type="PANTHER" id="PTHR41523:SF8">
    <property type="entry name" value="ETHYLENE RESPONSE SENSOR PROTEIN"/>
    <property type="match status" value="1"/>
</dbReference>
<evidence type="ECO:0000256" key="8">
    <source>
        <dbReference type="SAM" id="Phobius"/>
    </source>
</evidence>
<keyword evidence="7" id="KW-0067">ATP-binding</keyword>
<dbReference type="SMART" id="SM00028">
    <property type="entry name" value="TPR"/>
    <property type="match status" value="6"/>
</dbReference>
<dbReference type="InterPro" id="IPR011990">
    <property type="entry name" value="TPR-like_helical_dom_sf"/>
</dbReference>
<dbReference type="RefSeq" id="WP_026813918.1">
    <property type="nucleotide sequence ID" value="NZ_BMWP01000019.1"/>
</dbReference>
<dbReference type="PROSITE" id="PS50109">
    <property type="entry name" value="HIS_KIN"/>
    <property type="match status" value="1"/>
</dbReference>
<dbReference type="InterPro" id="IPR036890">
    <property type="entry name" value="HATPase_C_sf"/>
</dbReference>
<accession>A0A918MMC1</accession>
<dbReference type="SUPFAM" id="SSF55874">
    <property type="entry name" value="ATPase domain of HSP90 chaperone/DNA topoisomerase II/histidine kinase"/>
    <property type="match status" value="1"/>
</dbReference>
<organism evidence="10 11">
    <name type="scientific">Arenibacter certesii</name>
    <dbReference type="NCBI Taxonomy" id="228955"/>
    <lineage>
        <taxon>Bacteria</taxon>
        <taxon>Pseudomonadati</taxon>
        <taxon>Bacteroidota</taxon>
        <taxon>Flavobacteriia</taxon>
        <taxon>Flavobacteriales</taxon>
        <taxon>Flavobacteriaceae</taxon>
        <taxon>Arenibacter</taxon>
    </lineage>
</organism>
<dbReference type="PANTHER" id="PTHR41523">
    <property type="entry name" value="TWO-COMPONENT SYSTEM SENSOR PROTEIN"/>
    <property type="match status" value="1"/>
</dbReference>
<evidence type="ECO:0000256" key="5">
    <source>
        <dbReference type="ARBA" id="ARBA00022741"/>
    </source>
</evidence>
<proteinExistence type="predicted"/>
<keyword evidence="8" id="KW-1133">Transmembrane helix</keyword>
<dbReference type="Gene3D" id="1.25.40.10">
    <property type="entry name" value="Tetratricopeptide repeat domain"/>
    <property type="match status" value="2"/>
</dbReference>
<dbReference type="SMART" id="SM00387">
    <property type="entry name" value="HATPase_c"/>
    <property type="match status" value="1"/>
</dbReference>
<comment type="caution">
    <text evidence="10">The sequence shown here is derived from an EMBL/GenBank/DDBJ whole genome shotgun (WGS) entry which is preliminary data.</text>
</comment>
<dbReference type="InterPro" id="IPR019734">
    <property type="entry name" value="TPR_rpt"/>
</dbReference>
<dbReference type="Pfam" id="PF02518">
    <property type="entry name" value="HATPase_c"/>
    <property type="match status" value="1"/>
</dbReference>
<dbReference type="EMBL" id="BMWP01000019">
    <property type="protein sequence ID" value="GGW40405.1"/>
    <property type="molecule type" value="Genomic_DNA"/>
</dbReference>
<keyword evidence="5" id="KW-0547">Nucleotide-binding</keyword>
<reference evidence="10" key="2">
    <citation type="submission" date="2020-09" db="EMBL/GenBank/DDBJ databases">
        <authorList>
            <person name="Sun Q."/>
            <person name="Kim S."/>
        </authorList>
    </citation>
    <scope>NUCLEOTIDE SEQUENCE</scope>
    <source>
        <strain evidence="10">KCTC 12113</strain>
    </source>
</reference>
<dbReference type="GO" id="GO:0004673">
    <property type="term" value="F:protein histidine kinase activity"/>
    <property type="evidence" value="ECO:0007669"/>
    <property type="project" value="UniProtKB-EC"/>
</dbReference>
<reference evidence="10" key="1">
    <citation type="journal article" date="2014" name="Int. J. Syst. Evol. Microbiol.">
        <title>Complete genome sequence of Corynebacterium casei LMG S-19264T (=DSM 44701T), isolated from a smear-ripened cheese.</title>
        <authorList>
            <consortium name="US DOE Joint Genome Institute (JGI-PGF)"/>
            <person name="Walter F."/>
            <person name="Albersmeier A."/>
            <person name="Kalinowski J."/>
            <person name="Ruckert C."/>
        </authorList>
    </citation>
    <scope>NUCLEOTIDE SEQUENCE</scope>
    <source>
        <strain evidence="10">KCTC 12113</strain>
    </source>
</reference>
<dbReference type="InterPro" id="IPR003594">
    <property type="entry name" value="HATPase_dom"/>
</dbReference>
<dbReference type="Gene3D" id="3.30.565.10">
    <property type="entry name" value="Histidine kinase-like ATPase, C-terminal domain"/>
    <property type="match status" value="1"/>
</dbReference>
<protein>
    <recommendedName>
        <fullName evidence="2">histidine kinase</fullName>
        <ecNumber evidence="2">2.7.13.3</ecNumber>
    </recommendedName>
</protein>
<evidence type="ECO:0000256" key="7">
    <source>
        <dbReference type="ARBA" id="ARBA00022840"/>
    </source>
</evidence>
<dbReference type="EC" id="2.7.13.3" evidence="2"/>
<keyword evidence="8" id="KW-0472">Membrane</keyword>
<dbReference type="GO" id="GO:0005524">
    <property type="term" value="F:ATP binding"/>
    <property type="evidence" value="ECO:0007669"/>
    <property type="project" value="UniProtKB-KW"/>
</dbReference>
<dbReference type="Proteomes" id="UP000634668">
    <property type="component" value="Unassembled WGS sequence"/>
</dbReference>
<dbReference type="InterPro" id="IPR011495">
    <property type="entry name" value="Sig_transdc_His_kin_sub2_dim/P"/>
</dbReference>
<dbReference type="AlphaFoldDB" id="A0A918MMC1"/>
<dbReference type="SUPFAM" id="SSF48452">
    <property type="entry name" value="TPR-like"/>
    <property type="match status" value="1"/>
</dbReference>
<evidence type="ECO:0000256" key="6">
    <source>
        <dbReference type="ARBA" id="ARBA00022777"/>
    </source>
</evidence>